<gene>
    <name evidence="2" type="ORF">SNAT2548_LOCUS32836</name>
</gene>
<protein>
    <recommendedName>
        <fullName evidence="1">PA14 domain-containing protein</fullName>
    </recommendedName>
</protein>
<proteinExistence type="predicted"/>
<evidence type="ECO:0000313" key="2">
    <source>
        <dbReference type="EMBL" id="CAE7575676.1"/>
    </source>
</evidence>
<dbReference type="Proteomes" id="UP000604046">
    <property type="component" value="Unassembled WGS sequence"/>
</dbReference>
<keyword evidence="3" id="KW-1185">Reference proteome</keyword>
<evidence type="ECO:0000259" key="1">
    <source>
        <dbReference type="PROSITE" id="PS51820"/>
    </source>
</evidence>
<dbReference type="InterPro" id="IPR011658">
    <property type="entry name" value="PA14_dom"/>
</dbReference>
<dbReference type="InterPro" id="IPR037524">
    <property type="entry name" value="PA14/GLEYA"/>
</dbReference>
<dbReference type="SUPFAM" id="SSF56988">
    <property type="entry name" value="Anthrax protective antigen"/>
    <property type="match status" value="1"/>
</dbReference>
<comment type="caution">
    <text evidence="2">The sequence shown here is derived from an EMBL/GenBank/DDBJ whole genome shotgun (WGS) entry which is preliminary data.</text>
</comment>
<sequence length="492" mass="52401">MAYARSKKKVAMSQATQATQASASARLSRATARETQAKANITSQVETTCQSAHIELRHYGPSVSTSTCCEESGRFCAGCARATSDGAACRECAGGFIEREGNCIACADSAGWTNLAGKTCPQLAAADCNDIKVRGKSSNEAWGAPKVLACCTCGGGIISPTPFFYPSVHLVLGSSVRVLPSVRTAPRYSLNEDCEFPDYGLQMDGATGIISRPTGSLYPRRVESFSVECTVTAHQAPGLTYDTPVKIAMDFLNYGAPVLFFEGVKAPQPTVASKAPGEWKDFEVQCAPVVDWLQVDSTTGDLRLTSGTAGGSVDTEDATLAGQHGGICVVKALHKALASDSPAGLQCQYYYGTLTCHVPDLSQKTPGNSVVVPQIDFYNNFPEAQQTSLFCIRCTGYLVITLPGYYQFTQSSDDGAVTYLNGQMIISKPKCGFWAKTSSSHFLHSGTHQLEVAMCEGGGSEIWKLEYQGPDTNGSKITVPESALQQHDEVPL</sequence>
<dbReference type="SMART" id="SM00758">
    <property type="entry name" value="PA14"/>
    <property type="match status" value="1"/>
</dbReference>
<organism evidence="2 3">
    <name type="scientific">Symbiodinium natans</name>
    <dbReference type="NCBI Taxonomy" id="878477"/>
    <lineage>
        <taxon>Eukaryota</taxon>
        <taxon>Sar</taxon>
        <taxon>Alveolata</taxon>
        <taxon>Dinophyceae</taxon>
        <taxon>Suessiales</taxon>
        <taxon>Symbiodiniaceae</taxon>
        <taxon>Symbiodinium</taxon>
    </lineage>
</organism>
<dbReference type="EMBL" id="CAJNDS010002730">
    <property type="protein sequence ID" value="CAE7575676.1"/>
    <property type="molecule type" value="Genomic_DNA"/>
</dbReference>
<name>A0A812UHT1_9DINO</name>
<feature type="domain" description="PA14" evidence="1">
    <location>
        <begin position="340"/>
        <end position="483"/>
    </location>
</feature>
<dbReference type="PROSITE" id="PS51820">
    <property type="entry name" value="PA14"/>
    <property type="match status" value="1"/>
</dbReference>
<dbReference type="AlphaFoldDB" id="A0A812UHT1"/>
<evidence type="ECO:0000313" key="3">
    <source>
        <dbReference type="Proteomes" id="UP000604046"/>
    </source>
</evidence>
<accession>A0A812UHT1</accession>
<reference evidence="2" key="1">
    <citation type="submission" date="2021-02" db="EMBL/GenBank/DDBJ databases">
        <authorList>
            <person name="Dougan E. K."/>
            <person name="Rhodes N."/>
            <person name="Thang M."/>
            <person name="Chan C."/>
        </authorList>
    </citation>
    <scope>NUCLEOTIDE SEQUENCE</scope>
</reference>
<dbReference type="Gene3D" id="3.90.182.10">
    <property type="entry name" value="Toxin - Anthrax Protective Antigen,domain 1"/>
    <property type="match status" value="1"/>
</dbReference>
<dbReference type="Pfam" id="PF07691">
    <property type="entry name" value="PA14"/>
    <property type="match status" value="1"/>
</dbReference>